<evidence type="ECO:0000313" key="9">
    <source>
        <dbReference type="Proteomes" id="UP000199428"/>
    </source>
</evidence>
<evidence type="ECO:0000256" key="3">
    <source>
        <dbReference type="ARBA" id="ARBA00022692"/>
    </source>
</evidence>
<evidence type="ECO:0000259" key="7">
    <source>
        <dbReference type="Pfam" id="PF12698"/>
    </source>
</evidence>
<reference evidence="8 9" key="1">
    <citation type="submission" date="2016-10" db="EMBL/GenBank/DDBJ databases">
        <authorList>
            <person name="de Groot N.N."/>
        </authorList>
    </citation>
    <scope>NUCLEOTIDE SEQUENCE [LARGE SCALE GENOMIC DNA]</scope>
    <source>
        <strain evidence="8 9">DSM 10317</strain>
    </source>
</reference>
<proteinExistence type="predicted"/>
<feature type="transmembrane region" description="Helical" evidence="6">
    <location>
        <begin position="232"/>
        <end position="254"/>
    </location>
</feature>
<dbReference type="PANTHER" id="PTHR30294:SF29">
    <property type="entry name" value="MULTIDRUG ABC TRANSPORTER PERMEASE YBHS-RELATED"/>
    <property type="match status" value="1"/>
</dbReference>
<feature type="transmembrane region" description="Helical" evidence="6">
    <location>
        <begin position="357"/>
        <end position="378"/>
    </location>
</feature>
<organism evidence="8 9">
    <name type="scientific">Pseudobutyrivibrio xylanivorans</name>
    <dbReference type="NCBI Taxonomy" id="185007"/>
    <lineage>
        <taxon>Bacteria</taxon>
        <taxon>Bacillati</taxon>
        <taxon>Bacillota</taxon>
        <taxon>Clostridia</taxon>
        <taxon>Lachnospirales</taxon>
        <taxon>Lachnospiraceae</taxon>
        <taxon>Pseudobutyrivibrio</taxon>
    </lineage>
</organism>
<accession>A0A1G5RR24</accession>
<evidence type="ECO:0000256" key="6">
    <source>
        <dbReference type="SAM" id="Phobius"/>
    </source>
</evidence>
<dbReference type="InterPro" id="IPR013525">
    <property type="entry name" value="ABC2_TM"/>
</dbReference>
<keyword evidence="5 6" id="KW-0472">Membrane</keyword>
<feature type="domain" description="ABC-2 type transporter transmembrane" evidence="7">
    <location>
        <begin position="15"/>
        <end position="376"/>
    </location>
</feature>
<feature type="transmembrane region" description="Helical" evidence="6">
    <location>
        <begin position="6"/>
        <end position="28"/>
    </location>
</feature>
<sequence>MSVFNAIIKSLKANITTIIVYLAIFTVFGNMQAKATVSTQETTFEEAIIRVAVTDNDKSQLSKAIVDYLAETQEVVDPKTDNPQVMNDNVRFLIYDYALIIPEGFEEQIKSGNAEDALTYIVPGTTMSQYLLTQKLNDYMQDIVIYLNSGYSEEEAIDLTHEQMVELSKTQATVIDEQEENHRSFFTGMFTFNGYTMMMLLCICGACTLTFMKDRDVSNRISVSGMHFFTRNLATIAAVFFIGFVITTVVIIVIQLMGMEYANDKLLYYAIDTYTLMFVGLGMAYFICSLTANENLINMVANMFVLSMSFLCGVFVDTQYLSDSIVKAAHFMPLYWYTTAIKFINDTPINNIWSRQFGTYLMIEILFAAAFFMAGMIISRKKEQYAI</sequence>
<evidence type="ECO:0000256" key="4">
    <source>
        <dbReference type="ARBA" id="ARBA00022989"/>
    </source>
</evidence>
<keyword evidence="3 6" id="KW-0812">Transmembrane</keyword>
<dbReference type="Gene3D" id="3.40.1710.10">
    <property type="entry name" value="abc type-2 transporter like domain"/>
    <property type="match status" value="1"/>
</dbReference>
<dbReference type="AlphaFoldDB" id="A0A1G5RR24"/>
<name>A0A1G5RR24_PSEXY</name>
<protein>
    <submittedName>
        <fullName evidence="8">ABC-2 type transport system permease protein</fullName>
    </submittedName>
</protein>
<dbReference type="Proteomes" id="UP000199428">
    <property type="component" value="Unassembled WGS sequence"/>
</dbReference>
<feature type="transmembrane region" description="Helical" evidence="6">
    <location>
        <begin position="299"/>
        <end position="316"/>
    </location>
</feature>
<dbReference type="RefSeq" id="WP_090160607.1">
    <property type="nucleotide sequence ID" value="NZ_FMWK01000001.1"/>
</dbReference>
<dbReference type="InterPro" id="IPR051449">
    <property type="entry name" value="ABC-2_transporter_component"/>
</dbReference>
<evidence type="ECO:0000256" key="2">
    <source>
        <dbReference type="ARBA" id="ARBA00022475"/>
    </source>
</evidence>
<comment type="subcellular location">
    <subcellularLocation>
        <location evidence="1">Cell membrane</location>
        <topology evidence="1">Multi-pass membrane protein</topology>
    </subcellularLocation>
</comment>
<gene>
    <name evidence="8" type="ORF">SAMN02910350_00186</name>
</gene>
<evidence type="ECO:0000256" key="1">
    <source>
        <dbReference type="ARBA" id="ARBA00004651"/>
    </source>
</evidence>
<evidence type="ECO:0000256" key="5">
    <source>
        <dbReference type="ARBA" id="ARBA00023136"/>
    </source>
</evidence>
<dbReference type="Pfam" id="PF12698">
    <property type="entry name" value="ABC2_membrane_3"/>
    <property type="match status" value="1"/>
</dbReference>
<dbReference type="GO" id="GO:0005886">
    <property type="term" value="C:plasma membrane"/>
    <property type="evidence" value="ECO:0007669"/>
    <property type="project" value="UniProtKB-SubCell"/>
</dbReference>
<dbReference type="EMBL" id="FMWK01000001">
    <property type="protein sequence ID" value="SCZ76308.1"/>
    <property type="molecule type" value="Genomic_DNA"/>
</dbReference>
<dbReference type="GO" id="GO:0140359">
    <property type="term" value="F:ABC-type transporter activity"/>
    <property type="evidence" value="ECO:0007669"/>
    <property type="project" value="InterPro"/>
</dbReference>
<feature type="transmembrane region" description="Helical" evidence="6">
    <location>
        <begin position="266"/>
        <end position="287"/>
    </location>
</feature>
<keyword evidence="4 6" id="KW-1133">Transmembrane helix</keyword>
<keyword evidence="2" id="KW-1003">Cell membrane</keyword>
<feature type="transmembrane region" description="Helical" evidence="6">
    <location>
        <begin position="192"/>
        <end position="212"/>
    </location>
</feature>
<evidence type="ECO:0000313" key="8">
    <source>
        <dbReference type="EMBL" id="SCZ76308.1"/>
    </source>
</evidence>
<dbReference type="PANTHER" id="PTHR30294">
    <property type="entry name" value="MEMBRANE COMPONENT OF ABC TRANSPORTER YHHJ-RELATED"/>
    <property type="match status" value="1"/>
</dbReference>